<dbReference type="InterPro" id="IPR014284">
    <property type="entry name" value="RNA_pol_sigma-70_dom"/>
</dbReference>
<keyword evidence="4" id="KW-0804">Transcription</keyword>
<comment type="similarity">
    <text evidence="1">Belongs to the sigma-70 factor family. ECF subfamily.</text>
</comment>
<name>A0ABW0BWS6_9BACT</name>
<reference evidence="8" key="1">
    <citation type="journal article" date="2019" name="Int. J. Syst. Evol. Microbiol.">
        <title>The Global Catalogue of Microorganisms (GCM) 10K type strain sequencing project: providing services to taxonomists for standard genome sequencing and annotation.</title>
        <authorList>
            <consortium name="The Broad Institute Genomics Platform"/>
            <consortium name="The Broad Institute Genome Sequencing Center for Infectious Disease"/>
            <person name="Wu L."/>
            <person name="Ma J."/>
        </authorList>
    </citation>
    <scope>NUCLEOTIDE SEQUENCE [LARGE SCALE GENOMIC DNA]</scope>
    <source>
        <strain evidence="8">CGMCC 1.7030</strain>
    </source>
</reference>
<keyword evidence="3" id="KW-0731">Sigma factor</keyword>
<dbReference type="RefSeq" id="WP_377914419.1">
    <property type="nucleotide sequence ID" value="NZ_JBHSKS010000005.1"/>
</dbReference>
<organism evidence="7 8">
    <name type="scientific">Algoriphagus aquatilis</name>
    <dbReference type="NCBI Taxonomy" id="490186"/>
    <lineage>
        <taxon>Bacteria</taxon>
        <taxon>Pseudomonadati</taxon>
        <taxon>Bacteroidota</taxon>
        <taxon>Cytophagia</taxon>
        <taxon>Cytophagales</taxon>
        <taxon>Cyclobacteriaceae</taxon>
        <taxon>Algoriphagus</taxon>
    </lineage>
</organism>
<dbReference type="InterPro" id="IPR013249">
    <property type="entry name" value="RNA_pol_sigma70_r4_t2"/>
</dbReference>
<feature type="domain" description="RNA polymerase sigma factor 70 region 4 type 2" evidence="6">
    <location>
        <begin position="101"/>
        <end position="149"/>
    </location>
</feature>
<evidence type="ECO:0000256" key="2">
    <source>
        <dbReference type="ARBA" id="ARBA00023015"/>
    </source>
</evidence>
<dbReference type="Proteomes" id="UP001596163">
    <property type="component" value="Unassembled WGS sequence"/>
</dbReference>
<evidence type="ECO:0000256" key="4">
    <source>
        <dbReference type="ARBA" id="ARBA00023163"/>
    </source>
</evidence>
<accession>A0ABW0BWS6</accession>
<dbReference type="PANTHER" id="PTHR43133">
    <property type="entry name" value="RNA POLYMERASE ECF-TYPE SIGMA FACTO"/>
    <property type="match status" value="1"/>
</dbReference>
<dbReference type="InterPro" id="IPR007627">
    <property type="entry name" value="RNA_pol_sigma70_r2"/>
</dbReference>
<dbReference type="InterPro" id="IPR039425">
    <property type="entry name" value="RNA_pol_sigma-70-like"/>
</dbReference>
<evidence type="ECO:0000313" key="8">
    <source>
        <dbReference type="Proteomes" id="UP001596163"/>
    </source>
</evidence>
<dbReference type="Gene3D" id="1.10.1740.10">
    <property type="match status" value="1"/>
</dbReference>
<keyword evidence="2" id="KW-0805">Transcription regulation</keyword>
<dbReference type="InterPro" id="IPR013325">
    <property type="entry name" value="RNA_pol_sigma_r2"/>
</dbReference>
<dbReference type="CDD" id="cd06171">
    <property type="entry name" value="Sigma70_r4"/>
    <property type="match status" value="1"/>
</dbReference>
<dbReference type="EMBL" id="JBHSKS010000005">
    <property type="protein sequence ID" value="MFC5191921.1"/>
    <property type="molecule type" value="Genomic_DNA"/>
</dbReference>
<dbReference type="Pfam" id="PF08281">
    <property type="entry name" value="Sigma70_r4_2"/>
    <property type="match status" value="1"/>
</dbReference>
<dbReference type="InterPro" id="IPR013324">
    <property type="entry name" value="RNA_pol_sigma_r3/r4-like"/>
</dbReference>
<evidence type="ECO:0000259" key="5">
    <source>
        <dbReference type="Pfam" id="PF04542"/>
    </source>
</evidence>
<evidence type="ECO:0000313" key="7">
    <source>
        <dbReference type="EMBL" id="MFC5191921.1"/>
    </source>
</evidence>
<gene>
    <name evidence="7" type="ORF">ACFPIK_09090</name>
</gene>
<proteinExistence type="inferred from homology"/>
<feature type="domain" description="RNA polymerase sigma-70 region 2" evidence="5">
    <location>
        <begin position="10"/>
        <end position="76"/>
    </location>
</feature>
<sequence>MNRSQLETFLRQYHREAFLWARQCCGFDGELAKDVIQQVYLKVLEGKAKLKAEDHPKTWLFSVIRFTAMDELRTKGKWLTVEIEEDMAWESEPTETESHEDLIRRLPKMQQEVLLMVFYHDMTLEEAAKVLQLHIGTVRTHYDRGKKKLKEWIMDRNRKCGSEDTVSGKRMD</sequence>
<dbReference type="SUPFAM" id="SSF88946">
    <property type="entry name" value="Sigma2 domain of RNA polymerase sigma factors"/>
    <property type="match status" value="1"/>
</dbReference>
<evidence type="ECO:0000256" key="3">
    <source>
        <dbReference type="ARBA" id="ARBA00023082"/>
    </source>
</evidence>
<protein>
    <submittedName>
        <fullName evidence="7">RNA polymerase sigma factor</fullName>
    </submittedName>
</protein>
<dbReference type="InterPro" id="IPR036388">
    <property type="entry name" value="WH-like_DNA-bd_sf"/>
</dbReference>
<dbReference type="Gene3D" id="1.10.10.10">
    <property type="entry name" value="Winged helix-like DNA-binding domain superfamily/Winged helix DNA-binding domain"/>
    <property type="match status" value="1"/>
</dbReference>
<dbReference type="SUPFAM" id="SSF88659">
    <property type="entry name" value="Sigma3 and sigma4 domains of RNA polymerase sigma factors"/>
    <property type="match status" value="1"/>
</dbReference>
<evidence type="ECO:0000259" key="6">
    <source>
        <dbReference type="Pfam" id="PF08281"/>
    </source>
</evidence>
<dbReference type="NCBIfam" id="TIGR02937">
    <property type="entry name" value="sigma70-ECF"/>
    <property type="match status" value="1"/>
</dbReference>
<dbReference type="PANTHER" id="PTHR43133:SF46">
    <property type="entry name" value="RNA POLYMERASE SIGMA-70 FACTOR ECF SUBFAMILY"/>
    <property type="match status" value="1"/>
</dbReference>
<keyword evidence="8" id="KW-1185">Reference proteome</keyword>
<comment type="caution">
    <text evidence="7">The sequence shown here is derived from an EMBL/GenBank/DDBJ whole genome shotgun (WGS) entry which is preliminary data.</text>
</comment>
<evidence type="ECO:0000256" key="1">
    <source>
        <dbReference type="ARBA" id="ARBA00010641"/>
    </source>
</evidence>
<dbReference type="Pfam" id="PF04542">
    <property type="entry name" value="Sigma70_r2"/>
    <property type="match status" value="1"/>
</dbReference>